<evidence type="ECO:0000256" key="1">
    <source>
        <dbReference type="ARBA" id="ARBA00006479"/>
    </source>
</evidence>
<dbReference type="InterPro" id="IPR036390">
    <property type="entry name" value="WH_DNA-bd_sf"/>
</dbReference>
<dbReference type="InterPro" id="IPR036388">
    <property type="entry name" value="WH-like_DNA-bd_sf"/>
</dbReference>
<evidence type="ECO:0000256" key="2">
    <source>
        <dbReference type="SAM" id="MobiDB-lite"/>
    </source>
</evidence>
<feature type="region of interest" description="Disordered" evidence="2">
    <location>
        <begin position="230"/>
        <end position="250"/>
    </location>
</feature>
<dbReference type="RefSeq" id="WP_378613684.1">
    <property type="nucleotide sequence ID" value="NZ_JBHSAX010000014.1"/>
</dbReference>
<evidence type="ECO:0000313" key="4">
    <source>
        <dbReference type="Proteomes" id="UP001595696"/>
    </source>
</evidence>
<feature type="region of interest" description="Disordered" evidence="2">
    <location>
        <begin position="1"/>
        <end position="29"/>
    </location>
</feature>
<keyword evidence="4" id="KW-1185">Reference proteome</keyword>
<dbReference type="EMBL" id="JBHSAX010000014">
    <property type="protein sequence ID" value="MFC3963964.1"/>
    <property type="molecule type" value="Genomic_DNA"/>
</dbReference>
<comment type="similarity">
    <text evidence="1">Belongs to the ROK (NagC/XylR) family.</text>
</comment>
<organism evidence="3 4">
    <name type="scientific">Nocardia jiangsuensis</name>
    <dbReference type="NCBI Taxonomy" id="1691563"/>
    <lineage>
        <taxon>Bacteria</taxon>
        <taxon>Bacillati</taxon>
        <taxon>Actinomycetota</taxon>
        <taxon>Actinomycetes</taxon>
        <taxon>Mycobacteriales</taxon>
        <taxon>Nocardiaceae</taxon>
        <taxon>Nocardia</taxon>
    </lineage>
</organism>
<gene>
    <name evidence="3" type="ORF">ACFO0B_18415</name>
</gene>
<name>A0ABV8DW83_9NOCA</name>
<comment type="caution">
    <text evidence="3">The sequence shown here is derived from an EMBL/GenBank/DDBJ whole genome shotgun (WGS) entry which is preliminary data.</text>
</comment>
<dbReference type="Proteomes" id="UP001595696">
    <property type="component" value="Unassembled WGS sequence"/>
</dbReference>
<protein>
    <submittedName>
        <fullName evidence="3">ROK family protein</fullName>
    </submittedName>
</protein>
<dbReference type="SUPFAM" id="SSF53067">
    <property type="entry name" value="Actin-like ATPase domain"/>
    <property type="match status" value="1"/>
</dbReference>
<sequence length="438" mass="45634">MSSSTMSTRTAERTSRSAPTARPRTQRPVVTPELRVADNPAAAVLRAATAGPVSRDDAARSTGSSIATVNRQVSALLAAGLLRERPDLTAAGAVGRPRVPFEVDHEKYLTLGIHIGAAATKIVAADLRGRILGGLAIATPQSGQQFAVNTVARSARAFLQRWHRRKPLWAGVAIGGRVDPLTGVVDHPKLDWHGAAVGPVLGEVLELPVSVAPHVEAMAASELLLPVPDSARVGEKPGRKPASDKGPGQGSSLYFYVRETAGIAVTLDGRVHTPSNGPGSIAHLPTGSDVRCSCGRTGCLEVTVGDRSVHARAVGRGIIPAHNGTGGTTIADLYRAAEAGSEPARELLAERATILGHTVALVRDMLNPDRVVLGGQAFTAYRPAVSHVAKAFQQGSQLPPTDIRISGFGGKVQEFAAVVTSLSVLYADPLGAVRRLQA</sequence>
<dbReference type="SUPFAM" id="SSF46785">
    <property type="entry name" value="Winged helix' DNA-binding domain"/>
    <property type="match status" value="1"/>
</dbReference>
<dbReference type="PANTHER" id="PTHR18964">
    <property type="entry name" value="ROK (REPRESSOR, ORF, KINASE) FAMILY"/>
    <property type="match status" value="1"/>
</dbReference>
<dbReference type="Gene3D" id="3.30.420.40">
    <property type="match status" value="2"/>
</dbReference>
<proteinExistence type="inferred from homology"/>
<reference evidence="4" key="1">
    <citation type="journal article" date="2019" name="Int. J. Syst. Evol. Microbiol.">
        <title>The Global Catalogue of Microorganisms (GCM) 10K type strain sequencing project: providing services to taxonomists for standard genome sequencing and annotation.</title>
        <authorList>
            <consortium name="The Broad Institute Genomics Platform"/>
            <consortium name="The Broad Institute Genome Sequencing Center for Infectious Disease"/>
            <person name="Wu L."/>
            <person name="Ma J."/>
        </authorList>
    </citation>
    <scope>NUCLEOTIDE SEQUENCE [LARGE SCALE GENOMIC DNA]</scope>
    <source>
        <strain evidence="4">CGMCC 4.7330</strain>
    </source>
</reference>
<dbReference type="Pfam" id="PF00480">
    <property type="entry name" value="ROK"/>
    <property type="match status" value="1"/>
</dbReference>
<dbReference type="Gene3D" id="1.10.10.10">
    <property type="entry name" value="Winged helix-like DNA-binding domain superfamily/Winged helix DNA-binding domain"/>
    <property type="match status" value="1"/>
</dbReference>
<dbReference type="InterPro" id="IPR000600">
    <property type="entry name" value="ROK"/>
</dbReference>
<dbReference type="PANTHER" id="PTHR18964:SF149">
    <property type="entry name" value="BIFUNCTIONAL UDP-N-ACETYLGLUCOSAMINE 2-EPIMERASE_N-ACETYLMANNOSAMINE KINASE"/>
    <property type="match status" value="1"/>
</dbReference>
<feature type="compositionally biased region" description="Basic and acidic residues" evidence="2">
    <location>
        <begin position="232"/>
        <end position="243"/>
    </location>
</feature>
<dbReference type="InterPro" id="IPR043129">
    <property type="entry name" value="ATPase_NBD"/>
</dbReference>
<evidence type="ECO:0000313" key="3">
    <source>
        <dbReference type="EMBL" id="MFC3963964.1"/>
    </source>
</evidence>
<accession>A0ABV8DW83</accession>